<feature type="domain" description="Serine aminopeptidase S33" evidence="2">
    <location>
        <begin position="154"/>
        <end position="197"/>
    </location>
</feature>
<gene>
    <name evidence="3" type="ORF">AVDCRST_MAG77-4463</name>
</gene>
<evidence type="ECO:0000313" key="3">
    <source>
        <dbReference type="EMBL" id="CAA9287968.1"/>
    </source>
</evidence>
<proteinExistence type="predicted"/>
<dbReference type="InterPro" id="IPR022742">
    <property type="entry name" value="Hydrolase_4"/>
</dbReference>
<dbReference type="Pfam" id="PF12146">
    <property type="entry name" value="Hydrolase_4"/>
    <property type="match status" value="1"/>
</dbReference>
<dbReference type="GO" id="GO:0052689">
    <property type="term" value="F:carboxylic ester hydrolase activity"/>
    <property type="evidence" value="ECO:0007669"/>
    <property type="project" value="UniProtKB-ARBA"/>
</dbReference>
<reference evidence="3" key="1">
    <citation type="submission" date="2020-02" db="EMBL/GenBank/DDBJ databases">
        <authorList>
            <person name="Meier V. D."/>
        </authorList>
    </citation>
    <scope>NUCLEOTIDE SEQUENCE</scope>
    <source>
        <strain evidence="3">AVDCRST_MAG77</strain>
    </source>
</reference>
<dbReference type="PANTHER" id="PTHR22946">
    <property type="entry name" value="DIENELACTONE HYDROLASE DOMAIN-CONTAINING PROTEIN-RELATED"/>
    <property type="match status" value="1"/>
</dbReference>
<sequence>MPDADTVELRAAERSPKGESAERVVLDTNLGRITCRLHDAPPGDAAVLWVFGSGGGLGGPAGGVYARLGRQMAGKGVASLELDYRWPAALRDCVLDVLLGIAYLATLGRTRIVLVGHSFGGAVVITAGAISQDVEAVAALSSQSHGTELVDRISPRPLLVAHGEADEVLPAACSRDIYERAGEPKRLVLYPGCRHGLDQCRETLDRDLLAWLLEVTQARPGDAQQVRPAR</sequence>
<dbReference type="AlphaFoldDB" id="A0A6J4JUJ4"/>
<name>A0A6J4JUJ4_9CHLR</name>
<dbReference type="EMBL" id="CADCTC010000233">
    <property type="protein sequence ID" value="CAA9287968.1"/>
    <property type="molecule type" value="Genomic_DNA"/>
</dbReference>
<keyword evidence="1" id="KW-0378">Hydrolase</keyword>
<dbReference type="PANTHER" id="PTHR22946:SF9">
    <property type="entry name" value="POLYKETIDE TRANSFERASE AF380"/>
    <property type="match status" value="1"/>
</dbReference>
<accession>A0A6J4JUJ4</accession>
<evidence type="ECO:0000256" key="1">
    <source>
        <dbReference type="ARBA" id="ARBA00022801"/>
    </source>
</evidence>
<organism evidence="3">
    <name type="scientific">uncultured Chloroflexota bacterium</name>
    <dbReference type="NCBI Taxonomy" id="166587"/>
    <lineage>
        <taxon>Bacteria</taxon>
        <taxon>Bacillati</taxon>
        <taxon>Chloroflexota</taxon>
        <taxon>environmental samples</taxon>
    </lineage>
</organism>
<dbReference type="InterPro" id="IPR050261">
    <property type="entry name" value="FrsA_esterase"/>
</dbReference>
<evidence type="ECO:0000259" key="2">
    <source>
        <dbReference type="Pfam" id="PF12146"/>
    </source>
</evidence>
<dbReference type="InterPro" id="IPR029058">
    <property type="entry name" value="AB_hydrolase_fold"/>
</dbReference>
<protein>
    <recommendedName>
        <fullName evidence="2">Serine aminopeptidase S33 domain-containing protein</fullName>
    </recommendedName>
</protein>
<dbReference type="SUPFAM" id="SSF53474">
    <property type="entry name" value="alpha/beta-Hydrolases"/>
    <property type="match status" value="1"/>
</dbReference>
<dbReference type="Gene3D" id="3.40.50.1820">
    <property type="entry name" value="alpha/beta hydrolase"/>
    <property type="match status" value="1"/>
</dbReference>